<comment type="catalytic activity">
    <reaction evidence="7">
        <text>adenosine + phosphate = alpha-D-ribose 1-phosphate + adenine</text>
        <dbReference type="Rhea" id="RHEA:27642"/>
        <dbReference type="ChEBI" id="CHEBI:16335"/>
        <dbReference type="ChEBI" id="CHEBI:16708"/>
        <dbReference type="ChEBI" id="CHEBI:43474"/>
        <dbReference type="ChEBI" id="CHEBI:57720"/>
        <dbReference type="EC" id="2.4.2.1"/>
    </reaction>
    <physiologicalReaction direction="left-to-right" evidence="7">
        <dbReference type="Rhea" id="RHEA:27643"/>
    </physiologicalReaction>
</comment>
<comment type="catalytic activity">
    <reaction evidence="8">
        <text>S-methyl-5'-thioadenosine + phosphate = 5-(methylsulfanyl)-alpha-D-ribose 1-phosphate + adenine</text>
        <dbReference type="Rhea" id="RHEA:11852"/>
        <dbReference type="ChEBI" id="CHEBI:16708"/>
        <dbReference type="ChEBI" id="CHEBI:17509"/>
        <dbReference type="ChEBI" id="CHEBI:43474"/>
        <dbReference type="ChEBI" id="CHEBI:58533"/>
        <dbReference type="EC" id="2.4.2.28"/>
    </reaction>
    <physiologicalReaction direction="left-to-right" evidence="8">
        <dbReference type="Rhea" id="RHEA:11853"/>
    </physiologicalReaction>
</comment>
<sequence length="296" mass="33341">MLLAEAFGVIPELGDVLPNGFTGGFLGRNELVDRIYATESTRVQARSKVIHQVSEVLGESHGQQYRTMAPTVSAHTGAIRILDPGGNSQNITESNVDAMIIHHPSLIRAYIHARHHLIMGVADCVIAIIWTDDGEYIAMAHLSNQTELGWSSTVHPDDSPSFQGSLLRRIFQVIPATHSQVWLLPHIGAGDCWCYEYSDRPGQPHATILKECLALAHPDVSHKDLWRDRPEDDKCDVRWGELMVRILESLGVSRARIHPSTECTFCHPQQLYYSDRMDRKLPGLERYRRNLAWLIV</sequence>
<dbReference type="AlphaFoldDB" id="A0A1F4NRK8"/>
<accession>A0A1F4NRK8</accession>
<dbReference type="SUPFAM" id="SSF64438">
    <property type="entry name" value="CNF1/YfiH-like putative cysteine hydrolases"/>
    <property type="match status" value="1"/>
</dbReference>
<comment type="catalytic activity">
    <reaction evidence="6">
        <text>adenosine + H2O + H(+) = inosine + NH4(+)</text>
        <dbReference type="Rhea" id="RHEA:24408"/>
        <dbReference type="ChEBI" id="CHEBI:15377"/>
        <dbReference type="ChEBI" id="CHEBI:15378"/>
        <dbReference type="ChEBI" id="CHEBI:16335"/>
        <dbReference type="ChEBI" id="CHEBI:17596"/>
        <dbReference type="ChEBI" id="CHEBI:28938"/>
        <dbReference type="EC" id="3.5.4.4"/>
    </reaction>
    <physiologicalReaction direction="left-to-right" evidence="6">
        <dbReference type="Rhea" id="RHEA:24409"/>
    </physiologicalReaction>
</comment>
<gene>
    <name evidence="9" type="ORF">A2V68_02195</name>
</gene>
<dbReference type="InterPro" id="IPR003730">
    <property type="entry name" value="Cu_polyphenol_OxRdtase"/>
</dbReference>
<protein>
    <submittedName>
        <fullName evidence="9">Uncharacterized protein</fullName>
    </submittedName>
</protein>
<dbReference type="GO" id="GO:0017061">
    <property type="term" value="F:S-methyl-5-thioadenosine phosphorylase activity"/>
    <property type="evidence" value="ECO:0007669"/>
    <property type="project" value="UniProtKB-EC"/>
</dbReference>
<comment type="similarity">
    <text evidence="2">Belongs to the purine nucleoside phosphorylase YfiH/LACC1 family.</text>
</comment>
<evidence type="ECO:0000256" key="5">
    <source>
        <dbReference type="ARBA" id="ARBA00022833"/>
    </source>
</evidence>
<keyword evidence="4" id="KW-0479">Metal-binding</keyword>
<dbReference type="EMBL" id="META01000004">
    <property type="protein sequence ID" value="OGB74123.1"/>
    <property type="molecule type" value="Genomic_DNA"/>
</dbReference>
<reference evidence="9 10" key="1">
    <citation type="journal article" date="2016" name="Nat. Commun.">
        <title>Thousands of microbial genomes shed light on interconnected biogeochemical processes in an aquifer system.</title>
        <authorList>
            <person name="Anantharaman K."/>
            <person name="Brown C.T."/>
            <person name="Hug L.A."/>
            <person name="Sharon I."/>
            <person name="Castelle C.J."/>
            <person name="Probst A.J."/>
            <person name="Thomas B.C."/>
            <person name="Singh A."/>
            <person name="Wilkins M.J."/>
            <person name="Karaoz U."/>
            <person name="Brodie E.L."/>
            <person name="Williams K.H."/>
            <person name="Hubbard S.S."/>
            <person name="Banfield J.F."/>
        </authorList>
    </citation>
    <scope>NUCLEOTIDE SEQUENCE [LARGE SCALE GENOMIC DNA]</scope>
</reference>
<evidence type="ECO:0000256" key="1">
    <source>
        <dbReference type="ARBA" id="ARBA00000553"/>
    </source>
</evidence>
<comment type="catalytic activity">
    <reaction evidence="1">
        <text>inosine + phosphate = alpha-D-ribose 1-phosphate + hypoxanthine</text>
        <dbReference type="Rhea" id="RHEA:27646"/>
        <dbReference type="ChEBI" id="CHEBI:17368"/>
        <dbReference type="ChEBI" id="CHEBI:17596"/>
        <dbReference type="ChEBI" id="CHEBI:43474"/>
        <dbReference type="ChEBI" id="CHEBI:57720"/>
        <dbReference type="EC" id="2.4.2.1"/>
    </reaction>
    <physiologicalReaction direction="left-to-right" evidence="1">
        <dbReference type="Rhea" id="RHEA:27647"/>
    </physiologicalReaction>
</comment>
<evidence type="ECO:0000256" key="4">
    <source>
        <dbReference type="ARBA" id="ARBA00022723"/>
    </source>
</evidence>
<evidence type="ECO:0000256" key="6">
    <source>
        <dbReference type="ARBA" id="ARBA00047989"/>
    </source>
</evidence>
<dbReference type="Pfam" id="PF02578">
    <property type="entry name" value="Cu-oxidase_4"/>
    <property type="match status" value="1"/>
</dbReference>
<dbReference type="GO" id="GO:0046872">
    <property type="term" value="F:metal ion binding"/>
    <property type="evidence" value="ECO:0007669"/>
    <property type="project" value="UniProtKB-KW"/>
</dbReference>
<dbReference type="Gene3D" id="3.60.140.10">
    <property type="entry name" value="CNF1/YfiH-like putative cysteine hydrolases"/>
    <property type="match status" value="1"/>
</dbReference>
<keyword evidence="5" id="KW-0862">Zinc</keyword>
<dbReference type="InterPro" id="IPR038371">
    <property type="entry name" value="Cu_polyphenol_OxRdtase_sf"/>
</dbReference>
<evidence type="ECO:0000256" key="8">
    <source>
        <dbReference type="ARBA" id="ARBA00049893"/>
    </source>
</evidence>
<dbReference type="InterPro" id="IPR011324">
    <property type="entry name" value="Cytotoxic_necrot_fac-like_cat"/>
</dbReference>
<organism evidence="9 10">
    <name type="scientific">candidate division Kazan bacterium RBG_13_50_9</name>
    <dbReference type="NCBI Taxonomy" id="1798535"/>
    <lineage>
        <taxon>Bacteria</taxon>
        <taxon>Bacteria division Kazan-3B-28</taxon>
    </lineage>
</organism>
<name>A0A1F4NRK8_UNCK3</name>
<comment type="caution">
    <text evidence="9">The sequence shown here is derived from an EMBL/GenBank/DDBJ whole genome shotgun (WGS) entry which is preliminary data.</text>
</comment>
<keyword evidence="3" id="KW-0808">Transferase</keyword>
<evidence type="ECO:0000313" key="10">
    <source>
        <dbReference type="Proteomes" id="UP000176651"/>
    </source>
</evidence>
<evidence type="ECO:0000256" key="3">
    <source>
        <dbReference type="ARBA" id="ARBA00022679"/>
    </source>
</evidence>
<evidence type="ECO:0000313" key="9">
    <source>
        <dbReference type="EMBL" id="OGB74123.1"/>
    </source>
</evidence>
<evidence type="ECO:0000256" key="2">
    <source>
        <dbReference type="ARBA" id="ARBA00007353"/>
    </source>
</evidence>
<evidence type="ECO:0000256" key="7">
    <source>
        <dbReference type="ARBA" id="ARBA00048968"/>
    </source>
</evidence>
<proteinExistence type="inferred from homology"/>
<dbReference type="Proteomes" id="UP000176651">
    <property type="component" value="Unassembled WGS sequence"/>
</dbReference>